<keyword evidence="2" id="KW-0472">Membrane</keyword>
<evidence type="ECO:0000313" key="3">
    <source>
        <dbReference type="EMBL" id="NYD23119.1"/>
    </source>
</evidence>
<keyword evidence="2" id="KW-0812">Transmembrane</keyword>
<keyword evidence="4" id="KW-1185">Reference proteome</keyword>
<name>A0A7Y9DM29_9ACTN</name>
<feature type="transmembrane region" description="Helical" evidence="2">
    <location>
        <begin position="92"/>
        <end position="111"/>
    </location>
</feature>
<feature type="compositionally biased region" description="Basic and acidic residues" evidence="1">
    <location>
        <begin position="13"/>
        <end position="23"/>
    </location>
</feature>
<gene>
    <name evidence="3" type="ORF">BJ968_002659</name>
</gene>
<accession>A0A7Y9DM29</accession>
<evidence type="ECO:0000256" key="1">
    <source>
        <dbReference type="SAM" id="MobiDB-lite"/>
    </source>
</evidence>
<organism evidence="3 4">
    <name type="scientific">Kineococcus aurantiacus</name>
    <dbReference type="NCBI Taxonomy" id="37633"/>
    <lineage>
        <taxon>Bacteria</taxon>
        <taxon>Bacillati</taxon>
        <taxon>Actinomycetota</taxon>
        <taxon>Actinomycetes</taxon>
        <taxon>Kineosporiales</taxon>
        <taxon>Kineosporiaceae</taxon>
        <taxon>Kineococcus</taxon>
    </lineage>
</organism>
<feature type="region of interest" description="Disordered" evidence="1">
    <location>
        <begin position="1"/>
        <end position="23"/>
    </location>
</feature>
<proteinExistence type="predicted"/>
<dbReference type="InterPro" id="IPR009937">
    <property type="entry name" value="Phage_holin_3_6"/>
</dbReference>
<comment type="caution">
    <text evidence="3">The sequence shown here is derived from an EMBL/GenBank/DDBJ whole genome shotgun (WGS) entry which is preliminary data.</text>
</comment>
<dbReference type="EMBL" id="JACCBB010000001">
    <property type="protein sequence ID" value="NYD23119.1"/>
    <property type="molecule type" value="Genomic_DNA"/>
</dbReference>
<feature type="transmembrane region" description="Helical" evidence="2">
    <location>
        <begin position="61"/>
        <end position="86"/>
    </location>
</feature>
<dbReference type="Proteomes" id="UP000521922">
    <property type="component" value="Unassembled WGS sequence"/>
</dbReference>
<protein>
    <submittedName>
        <fullName evidence="3">Putative membrane protein YqjE</fullName>
    </submittedName>
</protein>
<dbReference type="RefSeq" id="WP_179752616.1">
    <property type="nucleotide sequence ID" value="NZ_BAAAGN010000010.1"/>
</dbReference>
<keyword evidence="2" id="KW-1133">Transmembrane helix</keyword>
<sequence>MSGATAAPPPGGPRHEGGGDERSLGEIVGSITGEFSTLVRQEIALARAEATRDAKTAGKGAGMLAGAGVAGHLFLIALSALIVIALGSQIGYGWAALIVTVLWAVIALVLASRGRAELKKVPPPLEETQRSVKEDVQWLKNRNS</sequence>
<evidence type="ECO:0000313" key="4">
    <source>
        <dbReference type="Proteomes" id="UP000521922"/>
    </source>
</evidence>
<evidence type="ECO:0000256" key="2">
    <source>
        <dbReference type="SAM" id="Phobius"/>
    </source>
</evidence>
<reference evidence="3 4" key="1">
    <citation type="submission" date="2020-07" db="EMBL/GenBank/DDBJ databases">
        <title>Sequencing the genomes of 1000 actinobacteria strains.</title>
        <authorList>
            <person name="Klenk H.-P."/>
        </authorList>
    </citation>
    <scope>NUCLEOTIDE SEQUENCE [LARGE SCALE GENOMIC DNA]</scope>
    <source>
        <strain evidence="3 4">DSM 7487</strain>
    </source>
</reference>
<dbReference type="AlphaFoldDB" id="A0A7Y9DM29"/>
<dbReference type="Pfam" id="PF07332">
    <property type="entry name" value="Phage_holin_3_6"/>
    <property type="match status" value="1"/>
</dbReference>